<reference evidence="2 3" key="1">
    <citation type="submission" date="2024-06" db="EMBL/GenBank/DDBJ databases">
        <authorList>
            <person name="Steensen K."/>
            <person name="Seneca J."/>
            <person name="Bartlau N."/>
            <person name="Yu A.X."/>
            <person name="Polz M.F."/>
        </authorList>
    </citation>
    <scope>NUCLEOTIDE SEQUENCE [LARGE SCALE GENOMIC DNA]</scope>
    <source>
        <strain evidence="2 3">1F9</strain>
    </source>
</reference>
<proteinExistence type="predicted"/>
<keyword evidence="3" id="KW-1185">Reference proteome</keyword>
<evidence type="ECO:0000313" key="3">
    <source>
        <dbReference type="Proteomes" id="UP001569175"/>
    </source>
</evidence>
<organism evidence="2 3">
    <name type="scientific">Vibrio atlanticus</name>
    <dbReference type="NCBI Taxonomy" id="693153"/>
    <lineage>
        <taxon>Bacteria</taxon>
        <taxon>Pseudomonadati</taxon>
        <taxon>Pseudomonadota</taxon>
        <taxon>Gammaproteobacteria</taxon>
        <taxon>Vibrionales</taxon>
        <taxon>Vibrionaceae</taxon>
        <taxon>Vibrio</taxon>
    </lineage>
</organism>
<dbReference type="EMBL" id="JBGOOL010000002">
    <property type="protein sequence ID" value="MEZ8051765.1"/>
    <property type="molecule type" value="Genomic_DNA"/>
</dbReference>
<comment type="caution">
    <text evidence="2">The sequence shown here is derived from an EMBL/GenBank/DDBJ whole genome shotgun (WGS) entry which is preliminary data.</text>
</comment>
<protein>
    <submittedName>
        <fullName evidence="2">Uncharacterized protein</fullName>
    </submittedName>
</protein>
<dbReference type="Proteomes" id="UP001569175">
    <property type="component" value="Unassembled WGS sequence"/>
</dbReference>
<evidence type="ECO:0000256" key="1">
    <source>
        <dbReference type="SAM" id="MobiDB-lite"/>
    </source>
</evidence>
<accession>A0ABV4KH45</accession>
<name>A0ABV4KH45_9VIBR</name>
<dbReference type="RefSeq" id="WP_371707029.1">
    <property type="nucleotide sequence ID" value="NZ_JBGOOL010000002.1"/>
</dbReference>
<feature type="region of interest" description="Disordered" evidence="1">
    <location>
        <begin position="181"/>
        <end position="206"/>
    </location>
</feature>
<gene>
    <name evidence="2" type="ORF">ACED57_01205</name>
</gene>
<sequence length="206" mass="23560">MNNFEARCLTTYAFLRTLPSVKPKLALEYLLHLSPARYPKNEFLHECYESGYWATEKIKISPSGAKFVLSLYEAGLLPMKHKTPQPYEGDYPSDAAFADGIKEEEEERQRYKEMLSDPSAITPDQLYYTLLNDLFFHHDKSGDSQLSVGGIEVSKSVRRYSSNSGKTSDYEVTFTWQQDGEHHSVTKDSIHKGNRRNDGRALAHLE</sequence>
<evidence type="ECO:0000313" key="2">
    <source>
        <dbReference type="EMBL" id="MEZ8051765.1"/>
    </source>
</evidence>